<reference evidence="2" key="1">
    <citation type="submission" date="2023-08" db="EMBL/GenBank/DDBJ databases">
        <authorList>
            <person name="Chen Y."/>
            <person name="Shah S."/>
            <person name="Dougan E. K."/>
            <person name="Thang M."/>
            <person name="Chan C."/>
        </authorList>
    </citation>
    <scope>NUCLEOTIDE SEQUENCE</scope>
</reference>
<dbReference type="SUPFAM" id="SSF51197">
    <property type="entry name" value="Clavaminate synthase-like"/>
    <property type="match status" value="1"/>
</dbReference>
<feature type="domain" description="Isopenicillin N synthase-like Fe(2+) 2OG dioxygenase" evidence="1">
    <location>
        <begin position="153"/>
        <end position="272"/>
    </location>
</feature>
<dbReference type="InterPro" id="IPR050231">
    <property type="entry name" value="Iron_ascorbate_oxido_reductase"/>
</dbReference>
<organism evidence="2 3">
    <name type="scientific">Effrenium voratum</name>
    <dbReference type="NCBI Taxonomy" id="2562239"/>
    <lineage>
        <taxon>Eukaryota</taxon>
        <taxon>Sar</taxon>
        <taxon>Alveolata</taxon>
        <taxon>Dinophyceae</taxon>
        <taxon>Suessiales</taxon>
        <taxon>Symbiodiniaceae</taxon>
        <taxon>Effrenium</taxon>
    </lineage>
</organism>
<proteinExistence type="predicted"/>
<comment type="caution">
    <text evidence="2">The sequence shown here is derived from an EMBL/GenBank/DDBJ whole genome shotgun (WGS) entry which is preliminary data.</text>
</comment>
<dbReference type="Gene3D" id="2.60.120.330">
    <property type="entry name" value="B-lactam Antibiotic, Isopenicillin N Synthase, Chain"/>
    <property type="match status" value="1"/>
</dbReference>
<protein>
    <recommendedName>
        <fullName evidence="1">Isopenicillin N synthase-like Fe(2+) 2OG dioxygenase domain-containing protein</fullName>
    </recommendedName>
</protein>
<dbReference type="PANTHER" id="PTHR47990">
    <property type="entry name" value="2-OXOGLUTARATE (2OG) AND FE(II)-DEPENDENT OXYGENASE SUPERFAMILY PROTEIN-RELATED"/>
    <property type="match status" value="1"/>
</dbReference>
<evidence type="ECO:0000313" key="2">
    <source>
        <dbReference type="EMBL" id="CAJ1403031.1"/>
    </source>
</evidence>
<dbReference type="InterPro" id="IPR044861">
    <property type="entry name" value="IPNS-like_FE2OG_OXY"/>
</dbReference>
<dbReference type="AlphaFoldDB" id="A0AA36JC94"/>
<dbReference type="InterPro" id="IPR027443">
    <property type="entry name" value="IPNS-like_sf"/>
</dbReference>
<dbReference type="Proteomes" id="UP001178507">
    <property type="component" value="Unassembled WGS sequence"/>
</dbReference>
<name>A0AA36JC94_9DINO</name>
<gene>
    <name evidence="2" type="ORF">EVOR1521_LOCUS25784</name>
</gene>
<keyword evidence="3" id="KW-1185">Reference proteome</keyword>
<evidence type="ECO:0000313" key="3">
    <source>
        <dbReference type="Proteomes" id="UP001178507"/>
    </source>
</evidence>
<evidence type="ECO:0000259" key="1">
    <source>
        <dbReference type="Pfam" id="PF03171"/>
    </source>
</evidence>
<dbReference type="Pfam" id="PF03171">
    <property type="entry name" value="2OG-FeII_Oxy"/>
    <property type="match status" value="1"/>
</dbReference>
<accession>A0AA36JC94</accession>
<dbReference type="EMBL" id="CAUJNA010003478">
    <property type="protein sequence ID" value="CAJ1403031.1"/>
    <property type="molecule type" value="Genomic_DNA"/>
</dbReference>
<sequence length="337" mass="37400">MERNRGFEIYPHHQRFLDQWTEIADIPMDAHPEPSARQGIVCERFCCGPPEVCEPAAPMKAWKLDDFYHSEYGKVFFAPNVWPAAPDAFKASGALDASDASCRDLQPSLLAAFGALEALAEALLLLLAEAVDMEPEPLRKLLVDDGRIRHSSMLQVCNYPSLLPRQLRPTESEYQLRAKAHQDFGAFTILSRCPGTDSGKLKCGRSGALEVRLPSGDWMCVPAKLEELTVMPGTLMEYLSAGRCPGVTHRVTNPPSEKASASRRLSLTYVVKPDYTAPAVPPGSKLASDPSTPALGDLWRVGWQEKQRLTGAMPHGEAVQYFHRHRQELRKRLLLQG</sequence>